<accession>A0A420TWX8</accession>
<evidence type="ECO:0000313" key="1">
    <source>
        <dbReference type="EMBL" id="RKL45963.1"/>
    </source>
</evidence>
<evidence type="ECO:0000313" key="2">
    <source>
        <dbReference type="Proteomes" id="UP000283569"/>
    </source>
</evidence>
<dbReference type="Proteomes" id="UP000283569">
    <property type="component" value="Unassembled WGS sequence"/>
</dbReference>
<proteinExistence type="predicted"/>
<dbReference type="EMBL" id="MRDB01000007">
    <property type="protein sequence ID" value="RKL45963.1"/>
    <property type="molecule type" value="Genomic_DNA"/>
</dbReference>
<reference evidence="1 2" key="1">
    <citation type="journal article" date="2018" name="Sci. Rep.">
        <title>Characterisation of pathogen-specific regions and novel effector candidates in Fusarium oxysporum f. sp. cepae.</title>
        <authorList>
            <person name="Armitage A.D."/>
            <person name="Taylor A."/>
            <person name="Sobczyk M.K."/>
            <person name="Baxter L."/>
            <person name="Greenfield B.P."/>
            <person name="Bates H.J."/>
            <person name="Wilson F."/>
            <person name="Jackson A.C."/>
            <person name="Ott S."/>
            <person name="Harrison R.J."/>
            <person name="Clarkson J.P."/>
        </authorList>
    </citation>
    <scope>NUCLEOTIDE SEQUENCE [LARGE SCALE GENOMIC DNA]</scope>
    <source>
        <strain evidence="1 2">Fp_A8</strain>
    </source>
</reference>
<gene>
    <name evidence="1" type="ORF">BFJ72_g2872</name>
</gene>
<protein>
    <submittedName>
        <fullName evidence="1">Uncharacterized protein</fullName>
    </submittedName>
</protein>
<comment type="caution">
    <text evidence="1">The sequence shown here is derived from an EMBL/GenBank/DDBJ whole genome shotgun (WGS) entry which is preliminary data.</text>
</comment>
<name>A0A420TWX8_GIBIN</name>
<dbReference type="AlphaFoldDB" id="A0A420TWX8"/>
<sequence>MSCALRLPTIRVIANQANVELSASASINIDAPGGAWHIATIKDLSSAVEDSHLWIARSGACCLEVSITINGHPILETFRLNAIAEAVSGCEVWGRLGVHLEPNGSCPVQQPGLLSFSLQHPDLSSALVAPVSACTTAFRRLTLSIDVGNLSQEEERPRKCLRTSKRRKKRVKSKERVEGFIESNLLNTLELTDQQAIDSFMLSLNSLGEEGSVNASQSLPREDTIQDIKVLEDLQSSSLVEILFEQLMLAPERSYRGYQVWGCGLSYCLTKLAPGVFHMPYLKVWVSPIIYASR</sequence>
<organism evidence="1 2">
    <name type="scientific">Gibberella intermedia</name>
    <name type="common">Bulb rot disease fungus</name>
    <name type="synonym">Fusarium proliferatum</name>
    <dbReference type="NCBI Taxonomy" id="948311"/>
    <lineage>
        <taxon>Eukaryota</taxon>
        <taxon>Fungi</taxon>
        <taxon>Dikarya</taxon>
        <taxon>Ascomycota</taxon>
        <taxon>Pezizomycotina</taxon>
        <taxon>Sordariomycetes</taxon>
        <taxon>Hypocreomycetidae</taxon>
        <taxon>Hypocreales</taxon>
        <taxon>Nectriaceae</taxon>
        <taxon>Fusarium</taxon>
        <taxon>Fusarium fujikuroi species complex</taxon>
    </lineage>
</organism>